<sequence length="108" mass="12466">MTKQQVVYVAGPFRADSYWEIEQNIRRAEAYALELWLQGYAVICPHTNTRFYQGAAPDEVWLTGDLEILERCDIIAMLLGWEKSSGSRDELKRARECGLMEMYQQEGG</sequence>
<protein>
    <recommendedName>
        <fullName evidence="2">Nucleoside 2-deoxyribosyltransferase</fullName>
    </recommendedName>
</protein>
<dbReference type="InterPro" id="IPR025518">
    <property type="entry name" value="DUF4406"/>
</dbReference>
<organism evidence="1">
    <name type="scientific">marine sediment metagenome</name>
    <dbReference type="NCBI Taxonomy" id="412755"/>
    <lineage>
        <taxon>unclassified sequences</taxon>
        <taxon>metagenomes</taxon>
        <taxon>ecological metagenomes</taxon>
    </lineage>
</organism>
<reference evidence="1" key="1">
    <citation type="journal article" date="2015" name="Nature">
        <title>Complex archaea that bridge the gap between prokaryotes and eukaryotes.</title>
        <authorList>
            <person name="Spang A."/>
            <person name="Saw J.H."/>
            <person name="Jorgensen S.L."/>
            <person name="Zaremba-Niedzwiedzka K."/>
            <person name="Martijn J."/>
            <person name="Lind A.E."/>
            <person name="van Eijk R."/>
            <person name="Schleper C."/>
            <person name="Guy L."/>
            <person name="Ettema T.J."/>
        </authorList>
    </citation>
    <scope>NUCLEOTIDE SEQUENCE</scope>
</reference>
<dbReference type="Pfam" id="PF14359">
    <property type="entry name" value="DUF4406"/>
    <property type="match status" value="1"/>
</dbReference>
<accession>A0A0F9D1Z2</accession>
<proteinExistence type="predicted"/>
<evidence type="ECO:0000313" key="1">
    <source>
        <dbReference type="EMBL" id="KKL55559.1"/>
    </source>
</evidence>
<comment type="caution">
    <text evidence="1">The sequence shown here is derived from an EMBL/GenBank/DDBJ whole genome shotgun (WGS) entry which is preliminary data.</text>
</comment>
<gene>
    <name evidence="1" type="ORF">LCGC14_2254200</name>
</gene>
<name>A0A0F9D1Z2_9ZZZZ</name>
<dbReference type="Gene3D" id="3.40.50.10400">
    <property type="entry name" value="Hypothetical protein PA1492"/>
    <property type="match status" value="1"/>
</dbReference>
<evidence type="ECO:0008006" key="2">
    <source>
        <dbReference type="Google" id="ProtNLM"/>
    </source>
</evidence>
<dbReference type="AlphaFoldDB" id="A0A0F9D1Z2"/>
<dbReference type="EMBL" id="LAZR01030799">
    <property type="protein sequence ID" value="KKL55559.1"/>
    <property type="molecule type" value="Genomic_DNA"/>
</dbReference>
<dbReference type="SUPFAM" id="SSF52309">
    <property type="entry name" value="N-(deoxy)ribosyltransferase-like"/>
    <property type="match status" value="1"/>
</dbReference>